<evidence type="ECO:0000313" key="1">
    <source>
        <dbReference type="EMBL" id="RAG80566.1"/>
    </source>
</evidence>
<dbReference type="AlphaFoldDB" id="A0A2X0ISP0"/>
<reference evidence="1 2" key="1">
    <citation type="submission" date="2018-06" db="EMBL/GenBank/DDBJ databases">
        <title>Streptacidiphilus pinicola sp. nov., isolated from pine grove soil.</title>
        <authorList>
            <person name="Roh S.G."/>
            <person name="Park S."/>
            <person name="Kim M.-K."/>
            <person name="Yun B.-R."/>
            <person name="Park J."/>
            <person name="Kim M.J."/>
            <person name="Kim Y.S."/>
            <person name="Kim S.B."/>
        </authorList>
    </citation>
    <scope>NUCLEOTIDE SEQUENCE [LARGE SCALE GENOMIC DNA]</scope>
    <source>
        <strain evidence="1 2">MMS16-CNU450</strain>
    </source>
</reference>
<gene>
    <name evidence="1" type="ORF">DN069_37400</name>
</gene>
<dbReference type="EMBL" id="QKYN01000216">
    <property type="protein sequence ID" value="RAG80566.1"/>
    <property type="molecule type" value="Genomic_DNA"/>
</dbReference>
<proteinExistence type="predicted"/>
<protein>
    <submittedName>
        <fullName evidence="1">Uncharacterized protein</fullName>
    </submittedName>
</protein>
<accession>A0A2X0ISP0</accession>
<evidence type="ECO:0000313" key="2">
    <source>
        <dbReference type="Proteomes" id="UP000248889"/>
    </source>
</evidence>
<name>A0A2X0ISP0_9ACTN</name>
<comment type="caution">
    <text evidence="1">The sequence shown here is derived from an EMBL/GenBank/DDBJ whole genome shotgun (WGS) entry which is preliminary data.</text>
</comment>
<sequence length="59" mass="6271">MAWASALISATPGGCVVGARTEDWAEGAATATVLTVHQVFPEPPPLDRALTERLPQEQR</sequence>
<keyword evidence="2" id="KW-1185">Reference proteome</keyword>
<organism evidence="1 2">
    <name type="scientific">Streptacidiphilus pinicola</name>
    <dbReference type="NCBI Taxonomy" id="2219663"/>
    <lineage>
        <taxon>Bacteria</taxon>
        <taxon>Bacillati</taxon>
        <taxon>Actinomycetota</taxon>
        <taxon>Actinomycetes</taxon>
        <taxon>Kitasatosporales</taxon>
        <taxon>Streptomycetaceae</taxon>
        <taxon>Streptacidiphilus</taxon>
    </lineage>
</organism>
<dbReference type="Proteomes" id="UP000248889">
    <property type="component" value="Unassembled WGS sequence"/>
</dbReference>